<reference evidence="2" key="1">
    <citation type="submission" date="2021-02" db="EMBL/GenBank/DDBJ databases">
        <authorList>
            <person name="Dougan E. K."/>
            <person name="Rhodes N."/>
            <person name="Thang M."/>
            <person name="Chan C."/>
        </authorList>
    </citation>
    <scope>NUCLEOTIDE SEQUENCE</scope>
</reference>
<dbReference type="Proteomes" id="UP000604046">
    <property type="component" value="Unassembled WGS sequence"/>
</dbReference>
<keyword evidence="3" id="KW-1185">Reference proteome</keyword>
<dbReference type="AlphaFoldDB" id="A0A812N2D3"/>
<evidence type="ECO:0000313" key="2">
    <source>
        <dbReference type="EMBL" id="CAE7292395.1"/>
    </source>
</evidence>
<evidence type="ECO:0000256" key="1">
    <source>
        <dbReference type="SAM" id="MobiDB-lite"/>
    </source>
</evidence>
<protein>
    <submittedName>
        <fullName evidence="2">Uncharacterized protein</fullName>
    </submittedName>
</protein>
<feature type="compositionally biased region" description="Low complexity" evidence="1">
    <location>
        <begin position="71"/>
        <end position="86"/>
    </location>
</feature>
<dbReference type="EMBL" id="CAJNDS010001957">
    <property type="protein sequence ID" value="CAE7292395.1"/>
    <property type="molecule type" value="Genomic_DNA"/>
</dbReference>
<organism evidence="2 3">
    <name type="scientific">Symbiodinium natans</name>
    <dbReference type="NCBI Taxonomy" id="878477"/>
    <lineage>
        <taxon>Eukaryota</taxon>
        <taxon>Sar</taxon>
        <taxon>Alveolata</taxon>
        <taxon>Dinophyceae</taxon>
        <taxon>Suessiales</taxon>
        <taxon>Symbiodiniaceae</taxon>
        <taxon>Symbiodinium</taxon>
    </lineage>
</organism>
<evidence type="ECO:0000313" key="3">
    <source>
        <dbReference type="Proteomes" id="UP000604046"/>
    </source>
</evidence>
<comment type="caution">
    <text evidence="2">The sequence shown here is derived from an EMBL/GenBank/DDBJ whole genome shotgun (WGS) entry which is preliminary data.</text>
</comment>
<name>A0A812N2D3_9DINO</name>
<proteinExistence type="predicted"/>
<sequence length="146" mass="15979">MLSRAEDSSMESVVDWLTDDMMRALPHAPPWLCVLRFDQECGVRSFRITLAQMHRAPSGESEKQAQHRACGSGHASSTRAASTASQRAGAPQVLCPSYAASFPRSFGLIDLAKAEADTILKKLLYHLGIRGDAWVVSGFEDSQSQR</sequence>
<gene>
    <name evidence="2" type="ORF">SNAT2548_LOCUS15414</name>
</gene>
<feature type="region of interest" description="Disordered" evidence="1">
    <location>
        <begin position="55"/>
        <end position="86"/>
    </location>
</feature>
<accession>A0A812N2D3</accession>
<dbReference type="OrthoDB" id="419670at2759"/>